<dbReference type="AlphaFoldDB" id="F0V1P6"/>
<evidence type="ECO:0000313" key="2">
    <source>
        <dbReference type="Proteomes" id="UP000008645"/>
    </source>
</evidence>
<dbReference type="EMBL" id="FQ790233">
    <property type="protein sequence ID" value="CBZ40577.1"/>
    <property type="molecule type" value="Genomic_DNA"/>
</dbReference>
<accession>F0V1P6</accession>
<dbReference type="OrthoDB" id="401169at2"/>
<name>F0V1P6_MYCS3</name>
<protein>
    <submittedName>
        <fullName evidence="1">Uncharacterized protein</fullName>
    </submittedName>
</protein>
<dbReference type="RefSeq" id="WP_013609180.1">
    <property type="nucleotide sequence ID" value="NC_015153.1"/>
</dbReference>
<dbReference type="Proteomes" id="UP000008645">
    <property type="component" value="Chromosome"/>
</dbReference>
<organism evidence="1 2">
    <name type="scientific">Mycoplasma suis (strain KI_3806)</name>
    <dbReference type="NCBI Taxonomy" id="708248"/>
    <lineage>
        <taxon>Bacteria</taxon>
        <taxon>Bacillati</taxon>
        <taxon>Mycoplasmatota</taxon>
        <taxon>Mollicutes</taxon>
        <taxon>Mycoplasmataceae</taxon>
        <taxon>Mycoplasma</taxon>
    </lineage>
</organism>
<reference evidence="1 2" key="1">
    <citation type="journal article" date="2011" name="J. Bacteriol.">
        <title>Complete genome sequence of the hemotrophic Mycoplasma suis strain KI3806.</title>
        <authorList>
            <person name="Oehlerking J."/>
            <person name="Kube M."/>
            <person name="Felder K.M."/>
            <person name="Matter D."/>
            <person name="Wittenbrink M.M."/>
            <person name="Schwarzenbach S."/>
            <person name="Kramer M.M."/>
            <person name="Hoelzle K."/>
            <person name="Hoelzle L.E."/>
        </authorList>
    </citation>
    <scope>NUCLEOTIDE SEQUENCE [LARGE SCALE GENOMIC DNA]</scope>
    <source>
        <strain evidence="2">KI_3806</strain>
    </source>
</reference>
<evidence type="ECO:0000313" key="1">
    <source>
        <dbReference type="EMBL" id="CBZ40577.1"/>
    </source>
</evidence>
<gene>
    <name evidence="1" type="ORF">MSUIS_04840</name>
</gene>
<sequence>MIKKLLISFGGVTGIFGFSIEKHLNIFSSDSEETKFVNAASLGGGHQKFSFPSKVDFGNDKRIGKESESSLQKIWFNEWKTKSEGAKNSIYLVNELGLVKEIKPFLHGQKKRFMWDGILIDKVNKWFGSRKIPFLEKEIKNLGSQSEIRFSELWESMRNGILSQDIYEFEGVSDWFEKLSDTDKCSLIDVFIDCEKFREVIGTSGEVPINKGFRVNLPKIIELASKSKKTNKLPKFSDLISKDGIVFIQKLSGWEENVGKILNNWVEEEFKREISSNLPIGKSEKVNGIQVIKALLTGSQFSEGCSEYLKNEEDKKIFAECDLIKDPDPKEDPYTKGESYISLKVLDVIKAGTIDEQRNNKLIYAPAEHNKSLVIPVENENWAQFSEQQQSEIKDAFKKNGRWKGVLDISCSAVEGSSLLTMLMHLVSGTSPEKMGCWEFYNLLLGKGKISDRRLCLFEAPNAKSFVKETHLFGPFMISSWKNGNKFWLKCSTHNF</sequence>
<dbReference type="HOGENOM" id="CLU_053830_0_0_14"/>
<proteinExistence type="predicted"/>
<dbReference type="KEGG" id="msk:MSUIS_04840"/>